<organism evidence="14 15">
    <name type="scientific">Rhodococcus rhodnii LMG 5362</name>
    <dbReference type="NCBI Taxonomy" id="1273125"/>
    <lineage>
        <taxon>Bacteria</taxon>
        <taxon>Bacillati</taxon>
        <taxon>Actinomycetota</taxon>
        <taxon>Actinomycetes</taxon>
        <taxon>Mycobacteriales</taxon>
        <taxon>Nocardiaceae</taxon>
        <taxon>Rhodococcus</taxon>
    </lineage>
</organism>
<keyword evidence="9 12" id="KW-0057">Aromatic amino acid biosynthesis</keyword>
<comment type="cofactor">
    <cofactor evidence="1 12">
        <name>pyridoxal 5'-phosphate</name>
        <dbReference type="ChEBI" id="CHEBI:597326"/>
    </cofactor>
</comment>
<dbReference type="PIRSF" id="PIRSF001413">
    <property type="entry name" value="Trp_syn_beta"/>
    <property type="match status" value="1"/>
</dbReference>
<dbReference type="InterPro" id="IPR036052">
    <property type="entry name" value="TrpB-like_PALP_sf"/>
</dbReference>
<dbReference type="InterPro" id="IPR023026">
    <property type="entry name" value="Trp_synth_beta/beta-like"/>
</dbReference>
<evidence type="ECO:0000256" key="7">
    <source>
        <dbReference type="ARBA" id="ARBA00022822"/>
    </source>
</evidence>
<comment type="pathway">
    <text evidence="3 12">Amino-acid biosynthesis; L-tryptophan biosynthesis; L-tryptophan from chorismate: step 5/5.</text>
</comment>
<dbReference type="UniPathway" id="UPA00035">
    <property type="reaction ID" value="UER00044"/>
</dbReference>
<dbReference type="GO" id="GO:0004834">
    <property type="term" value="F:tryptophan synthase activity"/>
    <property type="evidence" value="ECO:0007669"/>
    <property type="project" value="UniProtKB-UniRule"/>
</dbReference>
<dbReference type="InterPro" id="IPR006653">
    <property type="entry name" value="Trp_synth_b_CS"/>
</dbReference>
<evidence type="ECO:0000256" key="8">
    <source>
        <dbReference type="ARBA" id="ARBA00022898"/>
    </source>
</evidence>
<dbReference type="PROSITE" id="PS00168">
    <property type="entry name" value="TRP_SYNTHASE_BETA"/>
    <property type="match status" value="1"/>
</dbReference>
<evidence type="ECO:0000256" key="9">
    <source>
        <dbReference type="ARBA" id="ARBA00023141"/>
    </source>
</evidence>
<dbReference type="FunFam" id="3.40.50.1100:FF:000004">
    <property type="entry name" value="Tryptophan synthase beta chain"/>
    <property type="match status" value="1"/>
</dbReference>
<dbReference type="eggNOG" id="COG0133">
    <property type="taxonomic scope" value="Bacteria"/>
</dbReference>
<evidence type="ECO:0000256" key="1">
    <source>
        <dbReference type="ARBA" id="ARBA00001933"/>
    </source>
</evidence>
<evidence type="ECO:0000256" key="6">
    <source>
        <dbReference type="ARBA" id="ARBA00022605"/>
    </source>
</evidence>
<dbReference type="CDD" id="cd06446">
    <property type="entry name" value="Trp-synth_B"/>
    <property type="match status" value="1"/>
</dbReference>
<sequence length="440" mass="46731">MVTSSYPGIMPLPPTSAGIVDRTTHDPDATGHFGIFGGRHVPEALMAVIEEVTAEYAKARIDDGFLAELDRLQRDYTGRPSPLFEATRMSEYAGGARLFLKREDLNHTGSHKINNVLGQVLLAKRMGKQRIIAETGAGQHGVATATACALLGLDCVVYMGAVDTERQALNVARMRLLGARVVSVQTGSRTLKDAINEALRDWVTNADGTYYCFGTAAGPHPFPMLVRDFQRVVGLEAREQIRQLTGRLPDAVTACVGGGSNAIGIFHAFLDDPDVRLVGYEAGGDGVETGRTAATFTAGTPGAFQGAYSYLLQDEDGQTIDSHSISAGLDYPGVGPEHALLKETGRATYEPVTDTEAMDALRLLSEREGIIPAIESAHAVAGSLRLGRELGEGAIVVVSLSGRGDKDMDTAAKWFGLFDDAADGTNSDTANTTDTEGSDQ</sequence>
<dbReference type="NCBIfam" id="TIGR00263">
    <property type="entry name" value="trpB"/>
    <property type="match status" value="1"/>
</dbReference>
<evidence type="ECO:0000313" key="14">
    <source>
        <dbReference type="EMBL" id="EOM78566.1"/>
    </source>
</evidence>
<feature type="modified residue" description="N6-(pyridoxal phosphate)lysine" evidence="12">
    <location>
        <position position="112"/>
    </location>
</feature>
<dbReference type="HAMAP" id="MF_00133">
    <property type="entry name" value="Trp_synth_beta"/>
    <property type="match status" value="1"/>
</dbReference>
<dbReference type="PATRIC" id="fig|1273125.3.peg.102"/>
<dbReference type="EC" id="4.2.1.20" evidence="12"/>
<dbReference type="InterPro" id="IPR001926">
    <property type="entry name" value="TrpB-like_PALP"/>
</dbReference>
<protein>
    <recommendedName>
        <fullName evidence="12">Tryptophan synthase beta chain</fullName>
        <ecNumber evidence="12">4.2.1.20</ecNumber>
    </recommendedName>
</protein>
<evidence type="ECO:0000256" key="2">
    <source>
        <dbReference type="ARBA" id="ARBA00002786"/>
    </source>
</evidence>
<dbReference type="GO" id="GO:0005737">
    <property type="term" value="C:cytoplasm"/>
    <property type="evidence" value="ECO:0007669"/>
    <property type="project" value="TreeGrafter"/>
</dbReference>
<dbReference type="FunFam" id="3.40.50.1100:FF:000001">
    <property type="entry name" value="Tryptophan synthase beta chain"/>
    <property type="match status" value="1"/>
</dbReference>
<dbReference type="Pfam" id="PF00291">
    <property type="entry name" value="PALP"/>
    <property type="match status" value="1"/>
</dbReference>
<keyword evidence="10 12" id="KW-0456">Lyase</keyword>
<feature type="domain" description="Tryptophan synthase beta chain-like PALP" evidence="13">
    <location>
        <begin position="78"/>
        <end position="402"/>
    </location>
</feature>
<evidence type="ECO:0000256" key="12">
    <source>
        <dbReference type="HAMAP-Rule" id="MF_00133"/>
    </source>
</evidence>
<accession>R7WTG2</accession>
<dbReference type="AlphaFoldDB" id="R7WTG2"/>
<comment type="catalytic activity">
    <reaction evidence="11 12">
        <text>(1S,2R)-1-C-(indol-3-yl)glycerol 3-phosphate + L-serine = D-glyceraldehyde 3-phosphate + L-tryptophan + H2O</text>
        <dbReference type="Rhea" id="RHEA:10532"/>
        <dbReference type="ChEBI" id="CHEBI:15377"/>
        <dbReference type="ChEBI" id="CHEBI:33384"/>
        <dbReference type="ChEBI" id="CHEBI:57912"/>
        <dbReference type="ChEBI" id="CHEBI:58866"/>
        <dbReference type="ChEBI" id="CHEBI:59776"/>
        <dbReference type="EC" id="4.2.1.20"/>
    </reaction>
</comment>
<name>R7WTG2_9NOCA</name>
<dbReference type="SUPFAM" id="SSF53686">
    <property type="entry name" value="Tryptophan synthase beta subunit-like PLP-dependent enzymes"/>
    <property type="match status" value="1"/>
</dbReference>
<evidence type="ECO:0000256" key="4">
    <source>
        <dbReference type="ARBA" id="ARBA00009982"/>
    </source>
</evidence>
<comment type="subunit">
    <text evidence="5 12">Tetramer of two alpha and two beta chains.</text>
</comment>
<dbReference type="InterPro" id="IPR006654">
    <property type="entry name" value="Trp_synth_beta"/>
</dbReference>
<comment type="similarity">
    <text evidence="4 12">Belongs to the TrpB family.</text>
</comment>
<evidence type="ECO:0000259" key="13">
    <source>
        <dbReference type="Pfam" id="PF00291"/>
    </source>
</evidence>
<keyword evidence="15" id="KW-1185">Reference proteome</keyword>
<evidence type="ECO:0000256" key="5">
    <source>
        <dbReference type="ARBA" id="ARBA00011270"/>
    </source>
</evidence>
<gene>
    <name evidence="12" type="primary">trpB</name>
    <name evidence="14" type="ORF">Rrhod_0104</name>
</gene>
<dbReference type="Gene3D" id="3.40.50.1100">
    <property type="match status" value="2"/>
</dbReference>
<proteinExistence type="inferred from homology"/>
<dbReference type="EMBL" id="APMY01000003">
    <property type="protein sequence ID" value="EOM78566.1"/>
    <property type="molecule type" value="Genomic_DNA"/>
</dbReference>
<evidence type="ECO:0000256" key="3">
    <source>
        <dbReference type="ARBA" id="ARBA00004733"/>
    </source>
</evidence>
<dbReference type="PANTHER" id="PTHR48077">
    <property type="entry name" value="TRYPTOPHAN SYNTHASE-RELATED"/>
    <property type="match status" value="1"/>
</dbReference>
<evidence type="ECO:0000256" key="10">
    <source>
        <dbReference type="ARBA" id="ARBA00023239"/>
    </source>
</evidence>
<comment type="caution">
    <text evidence="14">The sequence shown here is derived from an EMBL/GenBank/DDBJ whole genome shotgun (WGS) entry which is preliminary data.</text>
</comment>
<keyword evidence="8 12" id="KW-0663">Pyridoxal phosphate</keyword>
<dbReference type="Proteomes" id="UP000013525">
    <property type="component" value="Unassembled WGS sequence"/>
</dbReference>
<evidence type="ECO:0000313" key="15">
    <source>
        <dbReference type="Proteomes" id="UP000013525"/>
    </source>
</evidence>
<evidence type="ECO:0000256" key="11">
    <source>
        <dbReference type="ARBA" id="ARBA00049047"/>
    </source>
</evidence>
<reference evidence="14 15" key="1">
    <citation type="journal article" date="2013" name="Genome Announc.">
        <title>Draft Genome Sequence of Rhodococcus rhodnii Strain LMG5362, a Symbiont of Rhodnius prolixus (Hemiptera, Reduviidae, Triatominae), the Principle Vector of Trypanosoma cruzi.</title>
        <authorList>
            <person name="Pachebat J.A."/>
            <person name="van Keulen G."/>
            <person name="Whitten M.M."/>
            <person name="Girdwood S."/>
            <person name="Del Sol R."/>
            <person name="Dyson P.J."/>
            <person name="Facey P.D."/>
        </authorList>
    </citation>
    <scope>NUCLEOTIDE SEQUENCE [LARGE SCALE GENOMIC DNA]</scope>
    <source>
        <strain evidence="14 15">LMG 5362</strain>
    </source>
</reference>
<dbReference type="PANTHER" id="PTHR48077:SF3">
    <property type="entry name" value="TRYPTOPHAN SYNTHASE"/>
    <property type="match status" value="1"/>
</dbReference>
<keyword evidence="6 12" id="KW-0028">Amino-acid biosynthesis</keyword>
<comment type="function">
    <text evidence="2 12">The beta subunit is responsible for the synthesis of L-tryptophan from indole and L-serine.</text>
</comment>
<keyword evidence="7 12" id="KW-0822">Tryptophan biosynthesis</keyword>